<dbReference type="InterPro" id="IPR038136">
    <property type="entry name" value="CofD-like_dom_sf"/>
</dbReference>
<dbReference type="Proteomes" id="UP000581135">
    <property type="component" value="Unassembled WGS sequence"/>
</dbReference>
<gene>
    <name evidence="3" type="ORF">FHR98_000520</name>
</gene>
<dbReference type="InterPro" id="IPR010115">
    <property type="entry name" value="FbiA/CofD"/>
</dbReference>
<accession>A0A839STE0</accession>
<dbReference type="CDD" id="cd07186">
    <property type="entry name" value="CofD_like"/>
    <property type="match status" value="1"/>
</dbReference>
<dbReference type="InterPro" id="IPR002882">
    <property type="entry name" value="CofD"/>
</dbReference>
<evidence type="ECO:0000313" key="4">
    <source>
        <dbReference type="Proteomes" id="UP000581135"/>
    </source>
</evidence>
<keyword evidence="2" id="KW-0460">Magnesium</keyword>
<dbReference type="RefSeq" id="WP_183415053.1">
    <property type="nucleotide sequence ID" value="NZ_JACHXA010000001.1"/>
</dbReference>
<dbReference type="GO" id="GO:0043743">
    <property type="term" value="F:LPPG:FO 2-phospho-L-lactate transferase activity"/>
    <property type="evidence" value="ECO:0007669"/>
    <property type="project" value="UniProtKB-EC"/>
</dbReference>
<comment type="caution">
    <text evidence="3">The sequence shown here is derived from an EMBL/GenBank/DDBJ whole genome shotgun (WGS) entry which is preliminary data.</text>
</comment>
<dbReference type="PANTHER" id="PTHR43007">
    <property type="entry name" value="2-PHOSPHO-L-LACTATE TRANSFERASE"/>
    <property type="match status" value="1"/>
</dbReference>
<dbReference type="SUPFAM" id="SSF142338">
    <property type="entry name" value="CofD-like"/>
    <property type="match status" value="1"/>
</dbReference>
<proteinExistence type="inferred from homology"/>
<sequence>MTGGRILALCGGVGGAKLAHGLAVTVPADKLSIMVNTGDDFEHLGLHISPDVDTVLYTLSGRANKTLGWGRGDETWSFHETLGELGLETWFRLGDRDLALHVERTRQLRSGVSLSDVTAALATRLGVGPRILPMSDQRLSTVVHTASGPLAFQEYFVREGCAPVVEALTYWGAEAAAPSPKALDLLNDDGLEAVVICPSNPFLSIAPMLAMPSFRDALAKCRAPVVAVSPLVGGDAVKGPLAKIMHELGLPRTQRSLVEYYGDLVDCWVVDNRDTVEARGIPLPVLVAKTVMHDEASRAHLAAEVLEFVLSLPRGGGES</sequence>
<dbReference type="AlphaFoldDB" id="A0A839STE0"/>
<dbReference type="EC" id="2.7.8.28" evidence="3"/>
<protein>
    <submittedName>
        <fullName evidence="3">LPPG:FO 2-phospho-L-lactate transferase</fullName>
        <ecNumber evidence="3">2.7.8.28</ecNumber>
    </submittedName>
</protein>
<evidence type="ECO:0000256" key="2">
    <source>
        <dbReference type="ARBA" id="ARBA00022842"/>
    </source>
</evidence>
<evidence type="ECO:0000256" key="1">
    <source>
        <dbReference type="ARBA" id="ARBA00022679"/>
    </source>
</evidence>
<dbReference type="Pfam" id="PF01933">
    <property type="entry name" value="CofD"/>
    <property type="match status" value="1"/>
</dbReference>
<reference evidence="3 4" key="1">
    <citation type="submission" date="2020-08" db="EMBL/GenBank/DDBJ databases">
        <title>Genomic Encyclopedia of Type Strains, Phase III (KMG-III): the genomes of soil and plant-associated and newly described type strains.</title>
        <authorList>
            <person name="Whitman W."/>
        </authorList>
    </citation>
    <scope>NUCLEOTIDE SEQUENCE [LARGE SCALE GENOMIC DNA]</scope>
    <source>
        <strain evidence="3 4">CECT 8803</strain>
    </source>
</reference>
<dbReference type="PANTHER" id="PTHR43007:SF1">
    <property type="entry name" value="2-PHOSPHO-L-LACTATE TRANSFERASE"/>
    <property type="match status" value="1"/>
</dbReference>
<dbReference type="EMBL" id="JACHXA010000001">
    <property type="protein sequence ID" value="MBB3064255.1"/>
    <property type="molecule type" value="Genomic_DNA"/>
</dbReference>
<dbReference type="Gene3D" id="1.10.8.240">
    <property type="entry name" value="CofD-like domain"/>
    <property type="match status" value="1"/>
</dbReference>
<evidence type="ECO:0000313" key="3">
    <source>
        <dbReference type="EMBL" id="MBB3064255.1"/>
    </source>
</evidence>
<dbReference type="HAMAP" id="MF_01257">
    <property type="entry name" value="CofD"/>
    <property type="match status" value="1"/>
</dbReference>
<keyword evidence="1 3" id="KW-0808">Transferase</keyword>
<name>A0A839STE0_9PROT</name>
<organism evidence="3 4">
    <name type="scientific">Limibacillus halophilus</name>
    <dbReference type="NCBI Taxonomy" id="1579333"/>
    <lineage>
        <taxon>Bacteria</taxon>
        <taxon>Pseudomonadati</taxon>
        <taxon>Pseudomonadota</taxon>
        <taxon>Alphaproteobacteria</taxon>
        <taxon>Rhodospirillales</taxon>
        <taxon>Rhodovibrionaceae</taxon>
        <taxon>Limibacillus</taxon>
    </lineage>
</organism>
<keyword evidence="4" id="KW-1185">Reference proteome</keyword>
<dbReference type="Gene3D" id="3.40.50.10680">
    <property type="entry name" value="CofD-like domains"/>
    <property type="match status" value="1"/>
</dbReference>
<dbReference type="NCBIfam" id="TIGR01819">
    <property type="entry name" value="F420_cofD"/>
    <property type="match status" value="1"/>
</dbReference>
<dbReference type="GO" id="GO:0000287">
    <property type="term" value="F:magnesium ion binding"/>
    <property type="evidence" value="ECO:0007669"/>
    <property type="project" value="InterPro"/>
</dbReference>